<accession>A0A428SVE2</accession>
<dbReference type="AlphaFoldDB" id="A0A428SVE2"/>
<evidence type="ECO:0000256" key="2">
    <source>
        <dbReference type="SAM" id="SignalP"/>
    </source>
</evidence>
<evidence type="ECO:0008006" key="5">
    <source>
        <dbReference type="Google" id="ProtNLM"/>
    </source>
</evidence>
<keyword evidence="4" id="KW-1185">Reference proteome</keyword>
<organism evidence="3 4">
    <name type="scientific">Fusarium ambrosium</name>
    <dbReference type="NCBI Taxonomy" id="131363"/>
    <lineage>
        <taxon>Eukaryota</taxon>
        <taxon>Fungi</taxon>
        <taxon>Dikarya</taxon>
        <taxon>Ascomycota</taxon>
        <taxon>Pezizomycotina</taxon>
        <taxon>Sordariomycetes</taxon>
        <taxon>Hypocreomycetidae</taxon>
        <taxon>Hypocreales</taxon>
        <taxon>Nectriaceae</taxon>
        <taxon>Fusarium</taxon>
        <taxon>Fusarium solani species complex</taxon>
    </lineage>
</organism>
<dbReference type="EMBL" id="NIZV01000335">
    <property type="protein sequence ID" value="RSL93789.1"/>
    <property type="molecule type" value="Genomic_DNA"/>
</dbReference>
<evidence type="ECO:0000256" key="1">
    <source>
        <dbReference type="SAM" id="MobiDB-lite"/>
    </source>
</evidence>
<feature type="signal peptide" evidence="2">
    <location>
        <begin position="1"/>
        <end position="21"/>
    </location>
</feature>
<comment type="caution">
    <text evidence="3">The sequence shown here is derived from an EMBL/GenBank/DDBJ whole genome shotgun (WGS) entry which is preliminary data.</text>
</comment>
<feature type="region of interest" description="Disordered" evidence="1">
    <location>
        <begin position="54"/>
        <end position="107"/>
    </location>
</feature>
<proteinExistence type="predicted"/>
<sequence>MHLLSFFGQCAVLGLLRAALAAPGQVDCPGGGVEIVEIQPYEIVCDGKTSMSTGTRTYTKHPGSTVVPAPDHPGQPYRPGGLISPGPPGNTPSNPGQPYTPENPNEPPPCENCVKVTTTVATPFCTTIPPDTVGGVRTVVTGVPLPCEDCVTITTSGSTPRITTLVPALTGGKTTCYDDDSYIELHWHVELHSNDYSARV</sequence>
<gene>
    <name evidence="3" type="ORF">CDV31_014552</name>
</gene>
<evidence type="ECO:0000313" key="3">
    <source>
        <dbReference type="EMBL" id="RSL93789.1"/>
    </source>
</evidence>
<feature type="chain" id="PRO_5019061554" description="LITAF domain-containing protein" evidence="2">
    <location>
        <begin position="22"/>
        <end position="200"/>
    </location>
</feature>
<protein>
    <recommendedName>
        <fullName evidence="5">LITAF domain-containing protein</fullName>
    </recommendedName>
</protein>
<name>A0A428SVE2_9HYPO</name>
<evidence type="ECO:0000313" key="4">
    <source>
        <dbReference type="Proteomes" id="UP000288429"/>
    </source>
</evidence>
<dbReference type="Proteomes" id="UP000288429">
    <property type="component" value="Unassembled WGS sequence"/>
</dbReference>
<keyword evidence="2" id="KW-0732">Signal</keyword>
<reference evidence="3 4" key="1">
    <citation type="submission" date="2017-06" db="EMBL/GenBank/DDBJ databases">
        <title>Cmopartive genomic analysis of Ambrosia Fusariam Clade fungi.</title>
        <authorList>
            <person name="Stajich J.E."/>
            <person name="Carrillo J."/>
            <person name="Kijimoto T."/>
            <person name="Eskalen A."/>
            <person name="O'Donnell K."/>
            <person name="Kasson M."/>
        </authorList>
    </citation>
    <scope>NUCLEOTIDE SEQUENCE [LARGE SCALE GENOMIC DNA]</scope>
    <source>
        <strain evidence="3 4">NRRL 20438</strain>
    </source>
</reference>